<gene>
    <name evidence="5" type="ORF">WN50_33130</name>
</gene>
<keyword evidence="1" id="KW-0597">Phosphoprotein</keyword>
<organism evidence="5 6">
    <name type="scientific">Limnoraphis robusta CS-951</name>
    <dbReference type="NCBI Taxonomy" id="1637645"/>
    <lineage>
        <taxon>Bacteria</taxon>
        <taxon>Bacillati</taxon>
        <taxon>Cyanobacteriota</taxon>
        <taxon>Cyanophyceae</taxon>
        <taxon>Oscillatoriophycideae</taxon>
        <taxon>Oscillatoriales</taxon>
        <taxon>Sirenicapillariaceae</taxon>
        <taxon>Limnoraphis</taxon>
    </lineage>
</organism>
<dbReference type="GO" id="GO:1902201">
    <property type="term" value="P:negative regulation of bacterial-type flagellum-dependent cell motility"/>
    <property type="evidence" value="ECO:0007669"/>
    <property type="project" value="TreeGrafter"/>
</dbReference>
<dbReference type="CDD" id="cd19920">
    <property type="entry name" value="REC_PA4781-like"/>
    <property type="match status" value="1"/>
</dbReference>
<dbReference type="EMBL" id="LATL02000072">
    <property type="protein sequence ID" value="KMW70724.1"/>
    <property type="molecule type" value="Genomic_DNA"/>
</dbReference>
<protein>
    <submittedName>
        <fullName evidence="5">Diguanylate cyclase</fullName>
    </submittedName>
</protein>
<dbReference type="GO" id="GO:0005886">
    <property type="term" value="C:plasma membrane"/>
    <property type="evidence" value="ECO:0007669"/>
    <property type="project" value="TreeGrafter"/>
</dbReference>
<dbReference type="InterPro" id="IPR011006">
    <property type="entry name" value="CheY-like_superfamily"/>
</dbReference>
<feature type="domain" description="Response regulatory" evidence="3">
    <location>
        <begin position="12"/>
        <end position="128"/>
    </location>
</feature>
<reference evidence="5 6" key="1">
    <citation type="submission" date="2015-06" db="EMBL/GenBank/DDBJ databases">
        <title>Draft genome assembly of filamentous brackish cyanobacterium Limnoraphis robusta strain CS-951.</title>
        <authorList>
            <person name="Willis A."/>
            <person name="Parks M."/>
            <person name="Burford M.A."/>
        </authorList>
    </citation>
    <scope>NUCLEOTIDE SEQUENCE [LARGE SCALE GENOMIC DNA]</scope>
    <source>
        <strain evidence="5 6">CS-951</strain>
    </source>
</reference>
<dbReference type="SUPFAM" id="SSF55073">
    <property type="entry name" value="Nucleotide cyclase"/>
    <property type="match status" value="1"/>
</dbReference>
<feature type="coiled-coil region" evidence="2">
    <location>
        <begin position="199"/>
        <end position="233"/>
    </location>
</feature>
<dbReference type="GO" id="GO:0000160">
    <property type="term" value="P:phosphorelay signal transduction system"/>
    <property type="evidence" value="ECO:0007669"/>
    <property type="project" value="InterPro"/>
</dbReference>
<feature type="modified residue" description="4-aspartylphosphate" evidence="1">
    <location>
        <position position="61"/>
    </location>
</feature>
<dbReference type="InterPro" id="IPR000160">
    <property type="entry name" value="GGDEF_dom"/>
</dbReference>
<dbReference type="PANTHER" id="PTHR45138:SF9">
    <property type="entry name" value="DIGUANYLATE CYCLASE DGCM-RELATED"/>
    <property type="match status" value="1"/>
</dbReference>
<dbReference type="CDD" id="cd01949">
    <property type="entry name" value="GGDEF"/>
    <property type="match status" value="1"/>
</dbReference>
<dbReference type="PROSITE" id="PS50887">
    <property type="entry name" value="GGDEF"/>
    <property type="match status" value="1"/>
</dbReference>
<keyword evidence="2" id="KW-0175">Coiled coil</keyword>
<dbReference type="Pfam" id="PF00990">
    <property type="entry name" value="GGDEF"/>
    <property type="match status" value="1"/>
</dbReference>
<evidence type="ECO:0000256" key="1">
    <source>
        <dbReference type="PROSITE-ProRule" id="PRU00169"/>
    </source>
</evidence>
<feature type="coiled-coil region" evidence="2">
    <location>
        <begin position="130"/>
        <end position="164"/>
    </location>
</feature>
<feature type="domain" description="GGDEF" evidence="4">
    <location>
        <begin position="261"/>
        <end position="394"/>
    </location>
</feature>
<dbReference type="Proteomes" id="UP000033607">
    <property type="component" value="Unassembled WGS sequence"/>
</dbReference>
<dbReference type="GO" id="GO:0043709">
    <property type="term" value="P:cell adhesion involved in single-species biofilm formation"/>
    <property type="evidence" value="ECO:0007669"/>
    <property type="project" value="TreeGrafter"/>
</dbReference>
<evidence type="ECO:0000259" key="4">
    <source>
        <dbReference type="PROSITE" id="PS50887"/>
    </source>
</evidence>
<dbReference type="SUPFAM" id="SSF52172">
    <property type="entry name" value="CheY-like"/>
    <property type="match status" value="2"/>
</dbReference>
<evidence type="ECO:0000256" key="2">
    <source>
        <dbReference type="SAM" id="Coils"/>
    </source>
</evidence>
<sequence>MTILLRSPTETNILIVDDTPDNLRLLAKILESQGYIVRKSLNGRMALQGVNRDPPNLILLDINMPEMNGYEVCKQLKASEETAQIPVIFISALERLENKMQAFELGGVDYITKPFQEQEVLMRVKNQLLIQQQQQKLIEQNQRLKQEIQERLKAEAEVRQLSLTLENKMQAFELGGVDYITKPFQEQEVLMRVKNQLLIQQQQQKLIEQNQRLKQEIQERLKAEAEVRQLSLTDELTGLYNRRGFFVLAEQQIKIARRTQVSCCIVFADLDGLKKINDTLGHEIGDKVIVDAAKILKQTFRDADIIARLGGDEFALFISGVDGSISNFYVRLKANIDELNQKQNQAYKLSMSMGIQTCNFNDNDFSLEQGLALADQLMYEHKQNKYSSIAEVRRQ</sequence>
<dbReference type="PANTHER" id="PTHR45138">
    <property type="entry name" value="REGULATORY COMPONENTS OF SENSORY TRANSDUCTION SYSTEM"/>
    <property type="match status" value="1"/>
</dbReference>
<dbReference type="Gene3D" id="3.40.50.2300">
    <property type="match status" value="1"/>
</dbReference>
<evidence type="ECO:0000313" key="5">
    <source>
        <dbReference type="EMBL" id="KMW70724.1"/>
    </source>
</evidence>
<dbReference type="InterPro" id="IPR050469">
    <property type="entry name" value="Diguanylate_Cyclase"/>
</dbReference>
<dbReference type="Gene3D" id="6.10.250.690">
    <property type="match status" value="1"/>
</dbReference>
<dbReference type="AlphaFoldDB" id="A0A0J9HNG7"/>
<dbReference type="InterPro" id="IPR029787">
    <property type="entry name" value="Nucleotide_cyclase"/>
</dbReference>
<dbReference type="InterPro" id="IPR001789">
    <property type="entry name" value="Sig_transdc_resp-reg_receiver"/>
</dbReference>
<name>A0A0J9HNG7_9CYAN</name>
<dbReference type="SMART" id="SM00267">
    <property type="entry name" value="GGDEF"/>
    <property type="match status" value="1"/>
</dbReference>
<dbReference type="OrthoDB" id="453368at2"/>
<dbReference type="NCBIfam" id="TIGR00254">
    <property type="entry name" value="GGDEF"/>
    <property type="match status" value="1"/>
</dbReference>
<comment type="caution">
    <text evidence="5">The sequence shown here is derived from an EMBL/GenBank/DDBJ whole genome shotgun (WGS) entry which is preliminary data.</text>
</comment>
<dbReference type="GO" id="GO:0052621">
    <property type="term" value="F:diguanylate cyclase activity"/>
    <property type="evidence" value="ECO:0007669"/>
    <property type="project" value="TreeGrafter"/>
</dbReference>
<dbReference type="SMART" id="SM00448">
    <property type="entry name" value="REC"/>
    <property type="match status" value="1"/>
</dbReference>
<dbReference type="Gene3D" id="3.30.70.270">
    <property type="match status" value="1"/>
</dbReference>
<dbReference type="InterPro" id="IPR043128">
    <property type="entry name" value="Rev_trsase/Diguanyl_cyclase"/>
</dbReference>
<proteinExistence type="predicted"/>
<dbReference type="PROSITE" id="PS50110">
    <property type="entry name" value="RESPONSE_REGULATORY"/>
    <property type="match status" value="1"/>
</dbReference>
<evidence type="ECO:0000259" key="3">
    <source>
        <dbReference type="PROSITE" id="PS50110"/>
    </source>
</evidence>
<evidence type="ECO:0000313" key="6">
    <source>
        <dbReference type="Proteomes" id="UP000033607"/>
    </source>
</evidence>
<accession>A0A0J9HNG7</accession>
<dbReference type="Pfam" id="PF00072">
    <property type="entry name" value="Response_reg"/>
    <property type="match status" value="1"/>
</dbReference>